<reference evidence="1 2" key="1">
    <citation type="submission" date="2016-10" db="EMBL/GenBank/DDBJ databases">
        <authorList>
            <person name="de Groot N.N."/>
        </authorList>
    </citation>
    <scope>NUCLEOTIDE SEQUENCE [LARGE SCALE GENOMIC DNA]</scope>
    <source>
        <strain evidence="1 2">CGMCC 1.9109</strain>
    </source>
</reference>
<dbReference type="Proteomes" id="UP000183685">
    <property type="component" value="Unassembled WGS sequence"/>
</dbReference>
<dbReference type="RefSeq" id="WP_068301522.1">
    <property type="nucleotide sequence ID" value="NZ_FNAK01000003.1"/>
</dbReference>
<sequence length="88" mass="9701">MTSLVERSAEAVELRNKVCEQVYEFISKDPNHGMLGVYAVIKIGIDLVNNSDISDEAKLAIAHTLFFDLVHNTDIDGLSKEPANQNSP</sequence>
<accession>A0A1G6XJZ9</accession>
<dbReference type="EMBL" id="FNAK01000003">
    <property type="protein sequence ID" value="SDD78509.1"/>
    <property type="molecule type" value="Genomic_DNA"/>
</dbReference>
<gene>
    <name evidence="1" type="ORF">SAMN04488071_1268</name>
</gene>
<dbReference type="STRING" id="637679.GCA_001550055_00949"/>
<organism evidence="1 2">
    <name type="scientific">Kordiimonas lacus</name>
    <dbReference type="NCBI Taxonomy" id="637679"/>
    <lineage>
        <taxon>Bacteria</taxon>
        <taxon>Pseudomonadati</taxon>
        <taxon>Pseudomonadota</taxon>
        <taxon>Alphaproteobacteria</taxon>
        <taxon>Kordiimonadales</taxon>
        <taxon>Kordiimonadaceae</taxon>
        <taxon>Kordiimonas</taxon>
    </lineage>
</organism>
<protein>
    <submittedName>
        <fullName evidence="1">Uncharacterized protein</fullName>
    </submittedName>
</protein>
<evidence type="ECO:0000313" key="2">
    <source>
        <dbReference type="Proteomes" id="UP000183685"/>
    </source>
</evidence>
<dbReference type="AlphaFoldDB" id="A0A1G6XJZ9"/>
<keyword evidence="2" id="KW-1185">Reference proteome</keyword>
<proteinExistence type="predicted"/>
<name>A0A1G6XJZ9_9PROT</name>
<evidence type="ECO:0000313" key="1">
    <source>
        <dbReference type="EMBL" id="SDD78509.1"/>
    </source>
</evidence>